<dbReference type="OrthoDB" id="2381924at2759"/>
<dbReference type="EMBL" id="CAJVPS010002526">
    <property type="protein sequence ID" value="CAG8570615.1"/>
    <property type="molecule type" value="Genomic_DNA"/>
</dbReference>
<proteinExistence type="predicted"/>
<dbReference type="AlphaFoldDB" id="A0A9N9G1C1"/>
<evidence type="ECO:0000259" key="1">
    <source>
        <dbReference type="Pfam" id="PF05699"/>
    </source>
</evidence>
<evidence type="ECO:0000313" key="2">
    <source>
        <dbReference type="EMBL" id="CAG8570615.1"/>
    </source>
</evidence>
<sequence length="203" mass="23349">MSSSNYPTLSISVPLYHMLLKMLKETQQMNNIPQCLMQGCEAATSKLLNYCHKTNIFHLAAIVLDPRLKFNYFEELGWSLILISQIKKIIRDKYESQYISVSSQDIEDSIAEPFATNIISRIYKRAHVERQSELDTYSMMPRADPQIDVLEWWRVNEACYSNLAKFARNCLAIPATSIPSKQIFSVSGDMITDKRNKLAEKTV</sequence>
<dbReference type="GO" id="GO:0046983">
    <property type="term" value="F:protein dimerization activity"/>
    <property type="evidence" value="ECO:0007669"/>
    <property type="project" value="InterPro"/>
</dbReference>
<comment type="caution">
    <text evidence="2">The sequence shown here is derived from an EMBL/GenBank/DDBJ whole genome shotgun (WGS) entry which is preliminary data.</text>
</comment>
<protein>
    <submittedName>
        <fullName evidence="2">12995_t:CDS:1</fullName>
    </submittedName>
</protein>
<dbReference type="SUPFAM" id="SSF53098">
    <property type="entry name" value="Ribonuclease H-like"/>
    <property type="match status" value="1"/>
</dbReference>
<gene>
    <name evidence="2" type="ORF">ALEPTO_LOCUS6793</name>
</gene>
<reference evidence="2" key="1">
    <citation type="submission" date="2021-06" db="EMBL/GenBank/DDBJ databases">
        <authorList>
            <person name="Kallberg Y."/>
            <person name="Tangrot J."/>
            <person name="Rosling A."/>
        </authorList>
    </citation>
    <scope>NUCLEOTIDE SEQUENCE</scope>
    <source>
        <strain evidence="2">FL130A</strain>
    </source>
</reference>
<evidence type="ECO:0000313" key="3">
    <source>
        <dbReference type="Proteomes" id="UP000789508"/>
    </source>
</evidence>
<name>A0A9N9G1C1_9GLOM</name>
<accession>A0A9N9G1C1</accession>
<dbReference type="InterPro" id="IPR008906">
    <property type="entry name" value="HATC_C_dom"/>
</dbReference>
<feature type="domain" description="HAT C-terminal dimerisation" evidence="1">
    <location>
        <begin position="133"/>
        <end position="203"/>
    </location>
</feature>
<dbReference type="Pfam" id="PF05699">
    <property type="entry name" value="Dimer_Tnp_hAT"/>
    <property type="match status" value="1"/>
</dbReference>
<organism evidence="2 3">
    <name type="scientific">Ambispora leptoticha</name>
    <dbReference type="NCBI Taxonomy" id="144679"/>
    <lineage>
        <taxon>Eukaryota</taxon>
        <taxon>Fungi</taxon>
        <taxon>Fungi incertae sedis</taxon>
        <taxon>Mucoromycota</taxon>
        <taxon>Glomeromycotina</taxon>
        <taxon>Glomeromycetes</taxon>
        <taxon>Archaeosporales</taxon>
        <taxon>Ambisporaceae</taxon>
        <taxon>Ambispora</taxon>
    </lineage>
</organism>
<dbReference type="Proteomes" id="UP000789508">
    <property type="component" value="Unassembled WGS sequence"/>
</dbReference>
<dbReference type="PANTHER" id="PTHR23272">
    <property type="entry name" value="BED FINGER-RELATED"/>
    <property type="match status" value="1"/>
</dbReference>
<dbReference type="InterPro" id="IPR012337">
    <property type="entry name" value="RNaseH-like_sf"/>
</dbReference>
<keyword evidence="3" id="KW-1185">Reference proteome</keyword>